<dbReference type="EMBL" id="JAGHQM010000148">
    <property type="protein sequence ID" value="KAH0565010.1"/>
    <property type="molecule type" value="Genomic_DNA"/>
</dbReference>
<evidence type="ECO:0000313" key="2">
    <source>
        <dbReference type="EMBL" id="KAH0565010.1"/>
    </source>
</evidence>
<feature type="region of interest" description="Disordered" evidence="1">
    <location>
        <begin position="165"/>
        <end position="415"/>
    </location>
</feature>
<gene>
    <name evidence="2" type="ORF">GP486_001595</name>
</gene>
<dbReference type="Proteomes" id="UP000750711">
    <property type="component" value="Unassembled WGS sequence"/>
</dbReference>
<accession>A0A9P8LGL7</accession>
<feature type="region of interest" description="Disordered" evidence="1">
    <location>
        <begin position="1"/>
        <end position="39"/>
    </location>
</feature>
<feature type="region of interest" description="Disordered" evidence="1">
    <location>
        <begin position="58"/>
        <end position="86"/>
    </location>
</feature>
<feature type="compositionally biased region" description="Low complexity" evidence="1">
    <location>
        <begin position="355"/>
        <end position="364"/>
    </location>
</feature>
<comment type="caution">
    <text evidence="2">The sequence shown here is derived from an EMBL/GenBank/DDBJ whole genome shotgun (WGS) entry which is preliminary data.</text>
</comment>
<proteinExistence type="predicted"/>
<feature type="compositionally biased region" description="Polar residues" evidence="1">
    <location>
        <begin position="196"/>
        <end position="216"/>
    </location>
</feature>
<protein>
    <submittedName>
        <fullName evidence="2">Uncharacterized protein</fullName>
    </submittedName>
</protein>
<feature type="compositionally biased region" description="Polar residues" evidence="1">
    <location>
        <begin position="389"/>
        <end position="410"/>
    </location>
</feature>
<dbReference type="AlphaFoldDB" id="A0A9P8LGL7"/>
<reference evidence="2" key="1">
    <citation type="submission" date="2021-03" db="EMBL/GenBank/DDBJ databases">
        <title>Comparative genomics and phylogenomic investigation of the class Geoglossomycetes provide insights into ecological specialization and systematics.</title>
        <authorList>
            <person name="Melie T."/>
            <person name="Pirro S."/>
            <person name="Miller A.N."/>
            <person name="Quandt A."/>
        </authorList>
    </citation>
    <scope>NUCLEOTIDE SEQUENCE</scope>
    <source>
        <strain evidence="2">CAQ_001_2017</strain>
    </source>
</reference>
<keyword evidence="3" id="KW-1185">Reference proteome</keyword>
<sequence length="440" mass="47128">MSYYDNQAWSNSGRQPSWEQPAPPTRSAGANSAVQRDESVAFGSQFEEVDRAVDNLVKSGKLFGPSRRDSLPVMGGPRPYPDFDPRMAAQLPQRHHSVGEYDPMRSHSTTNLQSFYATQRFQSRPSEAEQMMQAKRKMAAQRERELRNYHQEQQYNRTILAEISNHGKPDRVMSPSAMSEDERRELIARQHRALYSTETYPEGNANSVFGDESNTPRPIGVGTSIPASAASSSGVRGQSPLAFDPFGISQGQAQNGSVENSGQSSAVEQTQAQGQGQQQPTGTGPSPIQQRSRANSTSSPSSKSASFSLFDNSGVNQQSSRTSTSSPGGSPPRQATRTSTTPVGVGVAPIGTRPSQSSQNQVQNPALNKRSTTPLPSPLSFGFAAGEDTFSNSNVNDRSGPSTSNNTTGAHESGVGLGWGSKSGVWGNKNSLGVQASVWG</sequence>
<feature type="compositionally biased region" description="Low complexity" evidence="1">
    <location>
        <begin position="269"/>
        <end position="334"/>
    </location>
</feature>
<feature type="compositionally biased region" description="Polar residues" evidence="1">
    <location>
        <begin position="365"/>
        <end position="374"/>
    </location>
</feature>
<name>A0A9P8LGL7_9PEZI</name>
<organism evidence="2 3">
    <name type="scientific">Trichoglossum hirsutum</name>
    <dbReference type="NCBI Taxonomy" id="265104"/>
    <lineage>
        <taxon>Eukaryota</taxon>
        <taxon>Fungi</taxon>
        <taxon>Dikarya</taxon>
        <taxon>Ascomycota</taxon>
        <taxon>Pezizomycotina</taxon>
        <taxon>Geoglossomycetes</taxon>
        <taxon>Geoglossales</taxon>
        <taxon>Geoglossaceae</taxon>
        <taxon>Trichoglossum</taxon>
    </lineage>
</organism>
<evidence type="ECO:0000256" key="1">
    <source>
        <dbReference type="SAM" id="MobiDB-lite"/>
    </source>
</evidence>
<feature type="compositionally biased region" description="Polar residues" evidence="1">
    <location>
        <begin position="225"/>
        <end position="236"/>
    </location>
</feature>
<feature type="compositionally biased region" description="Polar residues" evidence="1">
    <location>
        <begin position="1"/>
        <end position="18"/>
    </location>
</feature>
<feature type="compositionally biased region" description="Polar residues" evidence="1">
    <location>
        <begin position="249"/>
        <end position="268"/>
    </location>
</feature>
<evidence type="ECO:0000313" key="3">
    <source>
        <dbReference type="Proteomes" id="UP000750711"/>
    </source>
</evidence>